<dbReference type="KEGG" id="loa:LOAG_02004"/>
<feature type="non-terminal residue" evidence="2">
    <location>
        <position position="1"/>
    </location>
</feature>
<dbReference type="EMBL" id="JH712067">
    <property type="protein sequence ID" value="EFO26488.1"/>
    <property type="molecule type" value="Genomic_DNA"/>
</dbReference>
<keyword evidence="1" id="KW-1133">Transmembrane helix</keyword>
<proteinExistence type="predicted"/>
<organism evidence="2">
    <name type="scientific">Loa loa</name>
    <name type="common">Eye worm</name>
    <name type="synonym">Filaria loa</name>
    <dbReference type="NCBI Taxonomy" id="7209"/>
    <lineage>
        <taxon>Eukaryota</taxon>
        <taxon>Metazoa</taxon>
        <taxon>Ecdysozoa</taxon>
        <taxon>Nematoda</taxon>
        <taxon>Chromadorea</taxon>
        <taxon>Rhabditida</taxon>
        <taxon>Spirurina</taxon>
        <taxon>Spiruromorpha</taxon>
        <taxon>Filarioidea</taxon>
        <taxon>Onchocercidae</taxon>
        <taxon>Loa</taxon>
    </lineage>
</organism>
<reference evidence="2" key="1">
    <citation type="submission" date="2012-04" db="EMBL/GenBank/DDBJ databases">
        <title>The Genome Sequence of Loa loa.</title>
        <authorList>
            <consortium name="The Broad Institute Genome Sequencing Platform"/>
            <consortium name="Broad Institute Genome Sequencing Center for Infectious Disease"/>
            <person name="Nutman T.B."/>
            <person name="Fink D.L."/>
            <person name="Russ C."/>
            <person name="Young S."/>
            <person name="Zeng Q."/>
            <person name="Gargeya S."/>
            <person name="Alvarado L."/>
            <person name="Berlin A."/>
            <person name="Chapman S.B."/>
            <person name="Chen Z."/>
            <person name="Freedman E."/>
            <person name="Gellesch M."/>
            <person name="Goldberg J."/>
            <person name="Griggs A."/>
            <person name="Gujja S."/>
            <person name="Heilman E.R."/>
            <person name="Heiman D."/>
            <person name="Howarth C."/>
            <person name="Mehta T."/>
            <person name="Neiman D."/>
            <person name="Pearson M."/>
            <person name="Roberts A."/>
            <person name="Saif S."/>
            <person name="Shea T."/>
            <person name="Shenoy N."/>
            <person name="Sisk P."/>
            <person name="Stolte C."/>
            <person name="Sykes S."/>
            <person name="White J."/>
            <person name="Yandava C."/>
            <person name="Haas B."/>
            <person name="Henn M.R."/>
            <person name="Nusbaum C."/>
            <person name="Birren B."/>
        </authorList>
    </citation>
    <scope>NUCLEOTIDE SEQUENCE [LARGE SCALE GENOMIC DNA]</scope>
</reference>
<dbReference type="RefSeq" id="XP_003137590.1">
    <property type="nucleotide sequence ID" value="XM_003137542.1"/>
</dbReference>
<evidence type="ECO:0000313" key="2">
    <source>
        <dbReference type="EMBL" id="EFO26488.1"/>
    </source>
</evidence>
<name>A0A1S0U7M5_LOALO</name>
<keyword evidence="1" id="KW-0812">Transmembrane</keyword>
<protein>
    <submittedName>
        <fullName evidence="2">Uncharacterized protein</fullName>
    </submittedName>
</protein>
<dbReference type="AlphaFoldDB" id="A0A1S0U7M5"/>
<keyword evidence="1" id="KW-0472">Membrane</keyword>
<feature type="non-terminal residue" evidence="2">
    <location>
        <position position="110"/>
    </location>
</feature>
<dbReference type="InParanoid" id="A0A1S0U7M5"/>
<sequence>VNQSCMVQRTSFYTISIFFGTKQFQNHTFSIPFFTLLCGTNERKREESFLHVQNIYIYICKHVYIYIYIYMYICIYIYITSISTTDQKHNRTSLPNTMLCWLRSYLRIFP</sequence>
<dbReference type="GeneID" id="9939383"/>
<evidence type="ECO:0000256" key="1">
    <source>
        <dbReference type="SAM" id="Phobius"/>
    </source>
</evidence>
<gene>
    <name evidence="2" type="ORF">LOAG_02004</name>
</gene>
<feature type="transmembrane region" description="Helical" evidence="1">
    <location>
        <begin position="55"/>
        <end position="79"/>
    </location>
</feature>
<accession>A0A1S0U7M5</accession>
<dbReference type="CTD" id="9939383"/>